<organism evidence="2 3">
    <name type="scientific">Vagococcus fessus</name>
    <dbReference type="NCBI Taxonomy" id="120370"/>
    <lineage>
        <taxon>Bacteria</taxon>
        <taxon>Bacillati</taxon>
        <taxon>Bacillota</taxon>
        <taxon>Bacilli</taxon>
        <taxon>Lactobacillales</taxon>
        <taxon>Enterococcaceae</taxon>
        <taxon>Vagococcus</taxon>
    </lineage>
</organism>
<reference evidence="2 3" key="1">
    <citation type="submission" date="2017-05" db="EMBL/GenBank/DDBJ databases">
        <title>Vagococcus spp. assemblies.</title>
        <authorList>
            <person name="Gulvik C.A."/>
        </authorList>
    </citation>
    <scope>NUCLEOTIDE SEQUENCE [LARGE SCALE GENOMIC DNA]</scope>
    <source>
        <strain evidence="2 3">CCUG 41755</strain>
    </source>
</reference>
<dbReference type="AlphaFoldDB" id="A0A430A5K3"/>
<keyword evidence="1" id="KW-1133">Transmembrane helix</keyword>
<dbReference type="Proteomes" id="UP000287101">
    <property type="component" value="Unassembled WGS sequence"/>
</dbReference>
<dbReference type="RefSeq" id="WP_126832554.1">
    <property type="nucleotide sequence ID" value="NZ_CBCRYB010000005.1"/>
</dbReference>
<evidence type="ECO:0000256" key="1">
    <source>
        <dbReference type="SAM" id="Phobius"/>
    </source>
</evidence>
<keyword evidence="1" id="KW-0472">Membrane</keyword>
<dbReference type="EMBL" id="NGJY01000004">
    <property type="protein sequence ID" value="RSU02051.1"/>
    <property type="molecule type" value="Genomic_DNA"/>
</dbReference>
<gene>
    <name evidence="2" type="ORF">CBF31_09830</name>
</gene>
<keyword evidence="3" id="KW-1185">Reference proteome</keyword>
<feature type="transmembrane region" description="Helical" evidence="1">
    <location>
        <begin position="79"/>
        <end position="98"/>
    </location>
</feature>
<feature type="transmembrane region" description="Helical" evidence="1">
    <location>
        <begin position="35"/>
        <end position="58"/>
    </location>
</feature>
<sequence>MKTKLKNGLGIGLIIAVFGMIVMGAVGGLLKLLGIQAISTMHLMGFLIIYMVITWTLDTVLDASIRASCRAFHVPVNKGFLFFIISDFLLEILVLTVLDSLITSVVVPTITAILFATCGSVLTFLIEKKEGEWVQVES</sequence>
<name>A0A430A5K3_9ENTE</name>
<proteinExistence type="predicted"/>
<evidence type="ECO:0000313" key="3">
    <source>
        <dbReference type="Proteomes" id="UP000287101"/>
    </source>
</evidence>
<evidence type="ECO:0000313" key="2">
    <source>
        <dbReference type="EMBL" id="RSU02051.1"/>
    </source>
</evidence>
<dbReference type="InterPro" id="IPR025912">
    <property type="entry name" value="YrvL"/>
</dbReference>
<comment type="caution">
    <text evidence="2">The sequence shown here is derived from an EMBL/GenBank/DDBJ whole genome shotgun (WGS) entry which is preliminary data.</text>
</comment>
<dbReference type="Pfam" id="PF14184">
    <property type="entry name" value="YrvL"/>
    <property type="match status" value="1"/>
</dbReference>
<feature type="transmembrane region" description="Helical" evidence="1">
    <location>
        <begin position="7"/>
        <end position="29"/>
    </location>
</feature>
<feature type="transmembrane region" description="Helical" evidence="1">
    <location>
        <begin position="104"/>
        <end position="126"/>
    </location>
</feature>
<protein>
    <submittedName>
        <fullName evidence="2">Uncharacterized protein</fullName>
    </submittedName>
</protein>
<accession>A0A430A5K3</accession>
<keyword evidence="1" id="KW-0812">Transmembrane</keyword>